<name>A0ABD0KI89_9CAEN</name>
<evidence type="ECO:0008006" key="3">
    <source>
        <dbReference type="Google" id="ProtNLM"/>
    </source>
</evidence>
<dbReference type="Proteomes" id="UP001519460">
    <property type="component" value="Unassembled WGS sequence"/>
</dbReference>
<comment type="caution">
    <text evidence="1">The sequence shown here is derived from an EMBL/GenBank/DDBJ whole genome shotgun (WGS) entry which is preliminary data.</text>
</comment>
<organism evidence="1 2">
    <name type="scientific">Batillaria attramentaria</name>
    <dbReference type="NCBI Taxonomy" id="370345"/>
    <lineage>
        <taxon>Eukaryota</taxon>
        <taxon>Metazoa</taxon>
        <taxon>Spiralia</taxon>
        <taxon>Lophotrochozoa</taxon>
        <taxon>Mollusca</taxon>
        <taxon>Gastropoda</taxon>
        <taxon>Caenogastropoda</taxon>
        <taxon>Sorbeoconcha</taxon>
        <taxon>Cerithioidea</taxon>
        <taxon>Batillariidae</taxon>
        <taxon>Batillaria</taxon>
    </lineage>
</organism>
<evidence type="ECO:0000313" key="1">
    <source>
        <dbReference type="EMBL" id="KAK7486885.1"/>
    </source>
</evidence>
<reference evidence="1 2" key="1">
    <citation type="journal article" date="2023" name="Sci. Data">
        <title>Genome assembly of the Korean intertidal mud-creeper Batillaria attramentaria.</title>
        <authorList>
            <person name="Patra A.K."/>
            <person name="Ho P.T."/>
            <person name="Jun S."/>
            <person name="Lee S.J."/>
            <person name="Kim Y."/>
            <person name="Won Y.J."/>
        </authorList>
    </citation>
    <scope>NUCLEOTIDE SEQUENCE [LARGE SCALE GENOMIC DNA]</scope>
    <source>
        <strain evidence="1">Wonlab-2016</strain>
    </source>
</reference>
<sequence>MVVILGCVWVPRVTPTHPRVNMHRSSEIHAPVERDQVYKGGRRLEESLSFVRLLVAIVWRRVERYVDTAEVAGRFSSHSTPR</sequence>
<dbReference type="AlphaFoldDB" id="A0ABD0KI89"/>
<protein>
    <recommendedName>
        <fullName evidence="3">Secreted protein</fullName>
    </recommendedName>
</protein>
<evidence type="ECO:0000313" key="2">
    <source>
        <dbReference type="Proteomes" id="UP001519460"/>
    </source>
</evidence>
<gene>
    <name evidence="1" type="ORF">BaRGS_00021856</name>
</gene>
<dbReference type="EMBL" id="JACVVK020000172">
    <property type="protein sequence ID" value="KAK7486885.1"/>
    <property type="molecule type" value="Genomic_DNA"/>
</dbReference>
<keyword evidence="2" id="KW-1185">Reference proteome</keyword>
<proteinExistence type="predicted"/>
<accession>A0ABD0KI89</accession>